<dbReference type="AlphaFoldDB" id="A0A1U8Q5P3"/>
<name>A0A1U8Q5P3_NELNU</name>
<feature type="region of interest" description="Disordered" evidence="1">
    <location>
        <begin position="440"/>
        <end position="464"/>
    </location>
</feature>
<feature type="domain" description="Mic1" evidence="2">
    <location>
        <begin position="571"/>
        <end position="777"/>
    </location>
</feature>
<dbReference type="OrthoDB" id="26384at2759"/>
<dbReference type="KEGG" id="nnu:104597599"/>
<dbReference type="STRING" id="4432.A0A1U8Q5P3"/>
<feature type="region of interest" description="Disordered" evidence="1">
    <location>
        <begin position="564"/>
        <end position="587"/>
    </location>
</feature>
<dbReference type="GO" id="GO:0035658">
    <property type="term" value="C:Mon1-Ccz1 complex"/>
    <property type="evidence" value="ECO:0000318"/>
    <property type="project" value="GO_Central"/>
</dbReference>
<feature type="compositionally biased region" description="Polar residues" evidence="1">
    <location>
        <begin position="444"/>
        <end position="461"/>
    </location>
</feature>
<dbReference type="Pfam" id="PF07035">
    <property type="entry name" value="RMC1_C"/>
    <property type="match status" value="1"/>
</dbReference>
<feature type="compositionally biased region" description="Low complexity" evidence="1">
    <location>
        <begin position="570"/>
        <end position="583"/>
    </location>
</feature>
<evidence type="ECO:0000313" key="6">
    <source>
        <dbReference type="RefSeq" id="XP_019053365.1"/>
    </source>
</evidence>
<dbReference type="OMA" id="VWVHNRE"/>
<evidence type="ECO:0000313" key="4">
    <source>
        <dbReference type="Proteomes" id="UP000189703"/>
    </source>
</evidence>
<evidence type="ECO:0000313" key="7">
    <source>
        <dbReference type="RefSeq" id="XP_019053366.1"/>
    </source>
</evidence>
<dbReference type="InterPro" id="IPR040371">
    <property type="entry name" value="RMC1"/>
</dbReference>
<dbReference type="GO" id="GO:0031902">
    <property type="term" value="C:late endosome membrane"/>
    <property type="evidence" value="ECO:0000318"/>
    <property type="project" value="GO_Central"/>
</dbReference>
<keyword evidence="4" id="KW-1185">Reference proteome</keyword>
<dbReference type="RefSeq" id="XP_019053366.1">
    <property type="nucleotide sequence ID" value="XM_019197821.1"/>
</dbReference>
<sequence length="805" mass="89340">MSAKALNSQPGVALGGSGTLSHVYIQHPPLRCTIPGSKGLFYDDGNKLLLSVTSDQVFAWKTVPLTPPDAPSCDSIGEGPVLSVRYSLDAKVLGIQRSNHEIQFKNRETGEALIHRCRLESEIILGFFWIDCPTCDVVIVKTSGLDLFTYEPEVKILRLVETKKLNVCWYVYTHESRMVLLASGMQCKTFTGFQFSSGGIIRLPRFDMAMAQAEVNKKPVLAAEDVHIVTIYGRIYCLQVDRVAMLLHLYRFYRDAVIQQGSLTIYSSKIAVSVVDNVLLVHQVDAKVVILYDMFADSRAPISAPLPLLVRGLPRANASSSRSSINDALHIETNEMSDHEGSVYGEGWIFLVPDLICDFVNGFLWRIHLDLEAIAASNSEVPSILDFLQRRKLETNKAKQLCLAITRAVILERRPVLMVARAMDVLVNCFSHSMKMGGARRTVSGESTSTPTTQHGNNSRTVVDDPMSRVQTHGRSTKHEPATVSGVVSESIHYRTKDVDNESLGLTTFSTIDRSSTLLVSHSEENVNLALQNTSSGEPLQKPLSSEFHDLGTKEGIKSIDAGTSDVEAEQSSSESQLSPSSSRFDSNVSVESQVPSAAISPDEMYCSVFALIEEEMAGDPAYLVAIIVEYLRSAAVEKLKVHPNLYVLTVQLLARSDRYAELGLFVMNKILEPSKEVALQLLESGRQNLPTRKLGMDMLRRLSLHHDYVLLLVQDGYYLEALRYVRKNKVVILKLERLTEAMVNVQVNTIRPSLFLDATISSNDLQHLAAVLRFFSDFIPGFTNTSDHETYYRILNEMNSSVAA</sequence>
<dbReference type="InterPro" id="IPR049040">
    <property type="entry name" value="RMC1_N"/>
</dbReference>
<evidence type="ECO:0000259" key="2">
    <source>
        <dbReference type="Pfam" id="PF07035"/>
    </source>
</evidence>
<evidence type="ECO:0000256" key="1">
    <source>
        <dbReference type="SAM" id="MobiDB-lite"/>
    </source>
</evidence>
<dbReference type="PANTHER" id="PTHR12897:SF4">
    <property type="entry name" value="REGULATOR OF MON1-CCZ1 COMPLEX"/>
    <property type="match status" value="1"/>
</dbReference>
<organism evidence="4 7">
    <name type="scientific">Nelumbo nucifera</name>
    <name type="common">Sacred lotus</name>
    <dbReference type="NCBI Taxonomy" id="4432"/>
    <lineage>
        <taxon>Eukaryota</taxon>
        <taxon>Viridiplantae</taxon>
        <taxon>Streptophyta</taxon>
        <taxon>Embryophyta</taxon>
        <taxon>Tracheophyta</taxon>
        <taxon>Spermatophyta</taxon>
        <taxon>Magnoliopsida</taxon>
        <taxon>Proteales</taxon>
        <taxon>Nelumbonaceae</taxon>
        <taxon>Nelumbo</taxon>
    </lineage>
</organism>
<evidence type="ECO:0000259" key="3">
    <source>
        <dbReference type="Pfam" id="PF21029"/>
    </source>
</evidence>
<evidence type="ECO:0000313" key="5">
    <source>
        <dbReference type="RefSeq" id="XP_010257532.1"/>
    </source>
</evidence>
<dbReference type="PANTHER" id="PTHR12897">
    <property type="entry name" value="COLON CANCER-ASSOCIATED PROTEIN MIC1"/>
    <property type="match status" value="1"/>
</dbReference>
<reference evidence="5 6" key="1">
    <citation type="submission" date="2025-04" db="UniProtKB">
        <authorList>
            <consortium name="RefSeq"/>
        </authorList>
    </citation>
    <scope>IDENTIFICATION</scope>
</reference>
<protein>
    <submittedName>
        <fullName evidence="5 6">Uncharacterized protein C18orf8 isoform X1</fullName>
    </submittedName>
</protein>
<dbReference type="Proteomes" id="UP000189703">
    <property type="component" value="Unplaced"/>
</dbReference>
<dbReference type="RefSeq" id="XP_010257532.1">
    <property type="nucleotide sequence ID" value="XM_010259230.2"/>
</dbReference>
<gene>
    <name evidence="5 6 7" type="primary">LOC104597599</name>
</gene>
<dbReference type="eggNOG" id="KOG2377">
    <property type="taxonomic scope" value="Eukaryota"/>
</dbReference>
<dbReference type="InterPro" id="IPR009755">
    <property type="entry name" value="RMC1_C"/>
</dbReference>
<dbReference type="Pfam" id="PF21029">
    <property type="entry name" value="RMC1_N"/>
    <property type="match status" value="1"/>
</dbReference>
<dbReference type="GeneID" id="104597599"/>
<feature type="domain" description="Regulator of MON1-CCZ1 complex N-terminal" evidence="3">
    <location>
        <begin position="40"/>
        <end position="156"/>
    </location>
</feature>
<proteinExistence type="predicted"/>
<dbReference type="RefSeq" id="XP_019053365.1">
    <property type="nucleotide sequence ID" value="XM_019197820.1"/>
</dbReference>
<dbReference type="GO" id="GO:0010506">
    <property type="term" value="P:regulation of autophagy"/>
    <property type="evidence" value="ECO:0000318"/>
    <property type="project" value="GO_Central"/>
</dbReference>
<accession>A0A1U8Q5P3</accession>